<reference evidence="1 2" key="1">
    <citation type="submission" date="2016-07" db="EMBL/GenBank/DDBJ databases">
        <title>Pervasive Adenine N6-methylation of Active Genes in Fungi.</title>
        <authorList>
            <consortium name="DOE Joint Genome Institute"/>
            <person name="Mondo S.J."/>
            <person name="Dannebaum R.O."/>
            <person name="Kuo R.C."/>
            <person name="Labutti K."/>
            <person name="Haridas S."/>
            <person name="Kuo A."/>
            <person name="Salamov A."/>
            <person name="Ahrendt S.R."/>
            <person name="Lipzen A."/>
            <person name="Sullivan W."/>
            <person name="Andreopoulos W.B."/>
            <person name="Clum A."/>
            <person name="Lindquist E."/>
            <person name="Daum C."/>
            <person name="Ramamoorthy G.K."/>
            <person name="Gryganskyi A."/>
            <person name="Culley D."/>
            <person name="Magnuson J.K."/>
            <person name="James T.Y."/>
            <person name="O'Malley M.A."/>
            <person name="Stajich J.E."/>
            <person name="Spatafora J.W."/>
            <person name="Visel A."/>
            <person name="Grigoriev I.V."/>
        </authorList>
    </citation>
    <scope>NUCLEOTIDE SEQUENCE [LARGE SCALE GENOMIC DNA]</scope>
    <source>
        <strain evidence="1 2">CBS 115471</strain>
    </source>
</reference>
<evidence type="ECO:0000313" key="1">
    <source>
        <dbReference type="EMBL" id="ORY13025.1"/>
    </source>
</evidence>
<name>A0A1Y1ZTA3_9PLEO</name>
<dbReference type="AlphaFoldDB" id="A0A1Y1ZTA3"/>
<dbReference type="Proteomes" id="UP000193144">
    <property type="component" value="Unassembled WGS sequence"/>
</dbReference>
<sequence>MPPLCMACGSESVGLFTCGFPSKQAHVPGPSYCKRGHILFQSRHIGGPHKIRFVRKIHWPRQFGRAKTVSSRWPVYSSDMGIPPCWLLPVPRGSNFTFCTLGCNFTTPFSDGGPGEIGASPSSLCLLSGSFDESICLIHASPALREQRCRFQSCDSAFLTACIYAVGKTATLSQNTHRSKATKAIPQLFLRRPVTSA</sequence>
<accession>A0A1Y1ZTA3</accession>
<keyword evidence="2" id="KW-1185">Reference proteome</keyword>
<organism evidence="1 2">
    <name type="scientific">Clohesyomyces aquaticus</name>
    <dbReference type="NCBI Taxonomy" id="1231657"/>
    <lineage>
        <taxon>Eukaryota</taxon>
        <taxon>Fungi</taxon>
        <taxon>Dikarya</taxon>
        <taxon>Ascomycota</taxon>
        <taxon>Pezizomycotina</taxon>
        <taxon>Dothideomycetes</taxon>
        <taxon>Pleosporomycetidae</taxon>
        <taxon>Pleosporales</taxon>
        <taxon>Lindgomycetaceae</taxon>
        <taxon>Clohesyomyces</taxon>
    </lineage>
</organism>
<comment type="caution">
    <text evidence="1">The sequence shown here is derived from an EMBL/GenBank/DDBJ whole genome shotgun (WGS) entry which is preliminary data.</text>
</comment>
<protein>
    <submittedName>
        <fullName evidence="1">Uncharacterized protein</fullName>
    </submittedName>
</protein>
<dbReference type="EMBL" id="MCFA01000045">
    <property type="protein sequence ID" value="ORY13025.1"/>
    <property type="molecule type" value="Genomic_DNA"/>
</dbReference>
<evidence type="ECO:0000313" key="2">
    <source>
        <dbReference type="Proteomes" id="UP000193144"/>
    </source>
</evidence>
<proteinExistence type="predicted"/>
<gene>
    <name evidence="1" type="ORF">BCR34DRAFT_277609</name>
</gene>